<accession>A0A067QY32</accession>
<dbReference type="InterPro" id="IPR024111">
    <property type="entry name" value="PEX5/PEX5L"/>
</dbReference>
<comment type="subcellular location">
    <subcellularLocation>
        <location evidence="2">Cytoplasm</location>
        <location evidence="2">Cytosol</location>
    </subcellularLocation>
    <subcellularLocation>
        <location evidence="1">Peroxisome matrix</location>
    </subcellularLocation>
</comment>
<dbReference type="InterPro" id="IPR011990">
    <property type="entry name" value="TPR-like_helical_dom_sf"/>
</dbReference>
<evidence type="ECO:0000256" key="1">
    <source>
        <dbReference type="ARBA" id="ARBA00004253"/>
    </source>
</evidence>
<feature type="region of interest" description="Disordered" evidence="18">
    <location>
        <begin position="303"/>
        <end position="327"/>
    </location>
</feature>
<feature type="repeat" description="TPR" evidence="17">
    <location>
        <begin position="409"/>
        <end position="442"/>
    </location>
</feature>
<dbReference type="SMART" id="SM00028">
    <property type="entry name" value="TPR"/>
    <property type="match status" value="5"/>
</dbReference>
<comment type="function">
    <text evidence="16">Receptor that mediates peroxisomal import of proteins containing a C-terminal PTS1-type tripeptide peroxisomal targeting signal (SKL-type). Binds to cargo proteins containing a PTS1 peroxisomal targeting signal in the cytosol, and translocates them into the peroxisome matrix by passing through the PEX13-PEX14 docking complex along with cargo proteins. PEX5 receptor is then retrotranslocated into the cytosol, leading to release of bound cargo in the peroxisome matrix, and reset for a subsequent peroxisome import cycle.</text>
</comment>
<dbReference type="SUPFAM" id="SSF48452">
    <property type="entry name" value="TPR-like"/>
    <property type="match status" value="1"/>
</dbReference>
<evidence type="ECO:0000256" key="7">
    <source>
        <dbReference type="ARBA" id="ARBA00022499"/>
    </source>
</evidence>
<evidence type="ECO:0000256" key="15">
    <source>
        <dbReference type="ARBA" id="ARBA00046072"/>
    </source>
</evidence>
<evidence type="ECO:0000256" key="10">
    <source>
        <dbReference type="ARBA" id="ARBA00022843"/>
    </source>
</evidence>
<keyword evidence="19" id="KW-0675">Receptor</keyword>
<dbReference type="Pfam" id="PF13432">
    <property type="entry name" value="TPR_16"/>
    <property type="match status" value="2"/>
</dbReference>
<comment type="function">
    <text evidence="15">In addition to promoting peroxisomal translocation of proteins containing a PTS1 peroxisomal targeting signal, mediates peroxisomal import of proteins containing a C-terminal PTS2-type peroxisomal targeting signal via its interaction with PEX7. Interaction with PEX7 only takes place when PEX7 is associated with cargo proteins containing a PTS2 peroxisomal targeting signal. PEX7 along with PTS2-containing cargo proteins are then translocated through the PEX13-PEX14 docking complex together with PEX5.</text>
</comment>
<dbReference type="InParanoid" id="A0A067QY32"/>
<evidence type="ECO:0000256" key="8">
    <source>
        <dbReference type="ARBA" id="ARBA00022737"/>
    </source>
</evidence>
<dbReference type="eggNOG" id="KOG1125">
    <property type="taxonomic scope" value="Eukaryota"/>
</dbReference>
<reference evidence="19 20" key="1">
    <citation type="journal article" date="2014" name="Nat. Commun.">
        <title>Molecular traces of alternative social organization in a termite genome.</title>
        <authorList>
            <person name="Terrapon N."/>
            <person name="Li C."/>
            <person name="Robertson H.M."/>
            <person name="Ji L."/>
            <person name="Meng X."/>
            <person name="Booth W."/>
            <person name="Chen Z."/>
            <person name="Childers C.P."/>
            <person name="Glastad K.M."/>
            <person name="Gokhale K."/>
            <person name="Gowin J."/>
            <person name="Gronenberg W."/>
            <person name="Hermansen R.A."/>
            <person name="Hu H."/>
            <person name="Hunt B.G."/>
            <person name="Huylmans A.K."/>
            <person name="Khalil S.M."/>
            <person name="Mitchell R.D."/>
            <person name="Munoz-Torres M.C."/>
            <person name="Mustard J.A."/>
            <person name="Pan H."/>
            <person name="Reese J.T."/>
            <person name="Scharf M.E."/>
            <person name="Sun F."/>
            <person name="Vogel H."/>
            <person name="Xiao J."/>
            <person name="Yang W."/>
            <person name="Yang Z."/>
            <person name="Yang Z."/>
            <person name="Zhou J."/>
            <person name="Zhu J."/>
            <person name="Brent C.S."/>
            <person name="Elsik C.G."/>
            <person name="Goodisman M.A."/>
            <person name="Liberles D.A."/>
            <person name="Roe R.M."/>
            <person name="Vargo E.L."/>
            <person name="Vilcinskas A."/>
            <person name="Wang J."/>
            <person name="Bornberg-Bauer E."/>
            <person name="Korb J."/>
            <person name="Zhang G."/>
            <person name="Liebig J."/>
        </authorList>
    </citation>
    <scope>NUCLEOTIDE SEQUENCE [LARGE SCALE GENOMIC DNA]</scope>
    <source>
        <tissue evidence="19">Whole organism</tissue>
    </source>
</reference>
<evidence type="ECO:0000256" key="13">
    <source>
        <dbReference type="ARBA" id="ARBA00030232"/>
    </source>
</evidence>
<feature type="compositionally biased region" description="Low complexity" evidence="18">
    <location>
        <begin position="304"/>
        <end position="316"/>
    </location>
</feature>
<comment type="similarity">
    <text evidence="3">Belongs to the peroxisomal targeting signal receptor family.</text>
</comment>
<keyword evidence="8" id="KW-0677">Repeat</keyword>
<dbReference type="PANTHER" id="PTHR10130">
    <property type="entry name" value="PEROXISOMAL TARGETING SIGNAL 1 RECEPTOR PEX5"/>
    <property type="match status" value="1"/>
</dbReference>
<keyword evidence="12" id="KW-0576">Peroxisome</keyword>
<organism evidence="19 20">
    <name type="scientific">Zootermopsis nevadensis</name>
    <name type="common">Dampwood termite</name>
    <dbReference type="NCBI Taxonomy" id="136037"/>
    <lineage>
        <taxon>Eukaryota</taxon>
        <taxon>Metazoa</taxon>
        <taxon>Ecdysozoa</taxon>
        <taxon>Arthropoda</taxon>
        <taxon>Hexapoda</taxon>
        <taxon>Insecta</taxon>
        <taxon>Pterygota</taxon>
        <taxon>Neoptera</taxon>
        <taxon>Polyneoptera</taxon>
        <taxon>Dictyoptera</taxon>
        <taxon>Blattodea</taxon>
        <taxon>Blattoidea</taxon>
        <taxon>Termitoidae</taxon>
        <taxon>Termopsidae</taxon>
        <taxon>Zootermopsis</taxon>
    </lineage>
</organism>
<dbReference type="FunCoup" id="A0A067QY32">
    <property type="interactions" value="498"/>
</dbReference>
<evidence type="ECO:0000256" key="5">
    <source>
        <dbReference type="ARBA" id="ARBA00022448"/>
    </source>
</evidence>
<dbReference type="GO" id="GO:0005782">
    <property type="term" value="C:peroxisomal matrix"/>
    <property type="evidence" value="ECO:0007669"/>
    <property type="project" value="UniProtKB-SubCell"/>
</dbReference>
<dbReference type="InterPro" id="IPR019734">
    <property type="entry name" value="TPR_rpt"/>
</dbReference>
<keyword evidence="11" id="KW-0653">Protein transport</keyword>
<evidence type="ECO:0000256" key="16">
    <source>
        <dbReference type="ARBA" id="ARBA00046106"/>
    </source>
</evidence>
<evidence type="ECO:0000256" key="11">
    <source>
        <dbReference type="ARBA" id="ARBA00022927"/>
    </source>
</evidence>
<evidence type="ECO:0000256" key="17">
    <source>
        <dbReference type="PROSITE-ProRule" id="PRU00339"/>
    </source>
</evidence>
<keyword evidence="6" id="KW-0963">Cytoplasm</keyword>
<sequence>MLCLQFYLKSYRYNYMFFKDTMALRDLVEGDCGGTNSLVRLTSHFVQDRGLKEEGLRHPFQNGGGFSNTDSDQLVHQFLEETLGPPPQTFRMDSLLQEMREIESAVALHAPVPAPGVAALARDGLAPEDSIWAEQYLESGKHFDEEPHEEEIWNASAIASGEEGLSEVEEVFELGFGPKWAQEYLEASEHKLESSTEWASGSEKEADGTNKELQNTANELLKSVDDPKFTYSKFMKFMHQVGEGEVTIEGGQVIGDKEGELDEQDSINEANIWASEFATLQKSNLEKRDAAASWTEQFQGNYHSELSSTATETSASEQDDDSSTSSQFWAKLQDEWQKLAKGGELGDHPWISEFSEYYDPFKEYHFQADNPMKAIDSALEEGKQKLEAGDLPSAALCFEAAVQQNETNSEAWQLLGTTQAENEQDPAAIAALKKCLELEPSNLIALMALSVSYTNEGYQNQACHALREWLHQNPKYSDLVPKSEDITSSSKMGNVSSLLTSGIHKKVQEMYIAAARRNPSATIDSDVQCGLGVLFNLSNEYDKAVDCFKAALQVRQTDSRMWNRLGATLANGNRSEEAVDAYHNALQLSPGFIRARYNLGITCVNLAAYREAAEHLLTALNQQAAGRGVQGQRSWSAMSDSVWSTLRLVMSLLDRQDLYDALDNRDLKKLNEEFGMD</sequence>
<evidence type="ECO:0000256" key="6">
    <source>
        <dbReference type="ARBA" id="ARBA00022490"/>
    </source>
</evidence>
<gene>
    <name evidence="19" type="ORF">L798_14676</name>
</gene>
<dbReference type="OrthoDB" id="10006023at2759"/>
<protein>
    <recommendedName>
        <fullName evidence="4">Peroxisomal targeting signal 1 receptor</fullName>
    </recommendedName>
    <alternativeName>
        <fullName evidence="13">PTS1-BP</fullName>
    </alternativeName>
    <alternativeName>
        <fullName evidence="14">Peroxin-5</fullName>
    </alternativeName>
</protein>
<dbReference type="Gene3D" id="1.25.40.10">
    <property type="entry name" value="Tetratricopeptide repeat domain"/>
    <property type="match status" value="1"/>
</dbReference>
<proteinExistence type="inferred from homology"/>
<evidence type="ECO:0000313" key="19">
    <source>
        <dbReference type="EMBL" id="KDR11091.1"/>
    </source>
</evidence>
<feature type="repeat" description="TPR" evidence="17">
    <location>
        <begin position="525"/>
        <end position="558"/>
    </location>
</feature>
<dbReference type="AlphaFoldDB" id="A0A067QY32"/>
<dbReference type="PROSITE" id="PS50005">
    <property type="entry name" value="TPR"/>
    <property type="match status" value="3"/>
</dbReference>
<evidence type="ECO:0000256" key="14">
    <source>
        <dbReference type="ARBA" id="ARBA00032505"/>
    </source>
</evidence>
<dbReference type="PANTHER" id="PTHR10130:SF0">
    <property type="entry name" value="GH08708P"/>
    <property type="match status" value="1"/>
</dbReference>
<evidence type="ECO:0000313" key="20">
    <source>
        <dbReference type="Proteomes" id="UP000027135"/>
    </source>
</evidence>
<dbReference type="Proteomes" id="UP000027135">
    <property type="component" value="Unassembled WGS sequence"/>
</dbReference>
<keyword evidence="20" id="KW-1185">Reference proteome</keyword>
<dbReference type="GO" id="GO:0005778">
    <property type="term" value="C:peroxisomal membrane"/>
    <property type="evidence" value="ECO:0007669"/>
    <property type="project" value="TreeGrafter"/>
</dbReference>
<evidence type="ECO:0000256" key="18">
    <source>
        <dbReference type="SAM" id="MobiDB-lite"/>
    </source>
</evidence>
<dbReference type="STRING" id="136037.A0A067QY32"/>
<dbReference type="GO" id="GO:0005829">
    <property type="term" value="C:cytosol"/>
    <property type="evidence" value="ECO:0007669"/>
    <property type="project" value="UniProtKB-SubCell"/>
</dbReference>
<keyword evidence="9 17" id="KW-0802">TPR repeat</keyword>
<evidence type="ECO:0000256" key="3">
    <source>
        <dbReference type="ARBA" id="ARBA00005348"/>
    </source>
</evidence>
<keyword evidence="5" id="KW-0813">Transport</keyword>
<evidence type="ECO:0000256" key="9">
    <source>
        <dbReference type="ARBA" id="ARBA00022803"/>
    </source>
</evidence>
<dbReference type="OMA" id="NYRMKGP"/>
<dbReference type="GO" id="GO:0005052">
    <property type="term" value="F:peroxisome matrix targeting signal-1 binding"/>
    <property type="evidence" value="ECO:0007669"/>
    <property type="project" value="TreeGrafter"/>
</dbReference>
<evidence type="ECO:0000256" key="4">
    <source>
        <dbReference type="ARBA" id="ARBA00018416"/>
    </source>
</evidence>
<evidence type="ECO:0000256" key="2">
    <source>
        <dbReference type="ARBA" id="ARBA00004514"/>
    </source>
</evidence>
<name>A0A067QY32_ZOONE</name>
<dbReference type="FunFam" id="1.25.40.10:FF:000034">
    <property type="entry name" value="Peroxisomal biogenesis factor 5 isoform 1"/>
    <property type="match status" value="1"/>
</dbReference>
<evidence type="ECO:0000256" key="12">
    <source>
        <dbReference type="ARBA" id="ARBA00023140"/>
    </source>
</evidence>
<keyword evidence="10" id="KW-0832">Ubl conjugation</keyword>
<dbReference type="GO" id="GO:0016560">
    <property type="term" value="P:protein import into peroxisome matrix, docking"/>
    <property type="evidence" value="ECO:0007669"/>
    <property type="project" value="TreeGrafter"/>
</dbReference>
<dbReference type="EMBL" id="KK853123">
    <property type="protein sequence ID" value="KDR11091.1"/>
    <property type="molecule type" value="Genomic_DNA"/>
</dbReference>
<keyword evidence="7" id="KW-1017">Isopeptide bond</keyword>
<feature type="repeat" description="TPR" evidence="17">
    <location>
        <begin position="559"/>
        <end position="592"/>
    </location>
</feature>